<protein>
    <submittedName>
        <fullName evidence="2">Uncharacterized protein</fullName>
    </submittedName>
</protein>
<name>A0A8J4XNU4_CHIOP</name>
<dbReference type="EMBL" id="JACEEZ010024765">
    <property type="protein sequence ID" value="KAG0708493.1"/>
    <property type="molecule type" value="Genomic_DNA"/>
</dbReference>
<sequence>MRVQVEGVTWQGAWRGVDKWQEGVVQGAVQVVRRYMTGCQVVVSAPTPSCALLPLISFRAWKAKPFKYARPLLEYLLKNTHSDRRLKGFKVRFLFLFDNVDFMIATAIQPHFKLPVIRLLNPENGDVVKSRLLFDITEQAVLDTSEGSTPDEDEDEDFCNALKTPGHTATEGTNSTRLSNTMGKELVS</sequence>
<organism evidence="2 3">
    <name type="scientific">Chionoecetes opilio</name>
    <name type="common">Atlantic snow crab</name>
    <name type="synonym">Cancer opilio</name>
    <dbReference type="NCBI Taxonomy" id="41210"/>
    <lineage>
        <taxon>Eukaryota</taxon>
        <taxon>Metazoa</taxon>
        <taxon>Ecdysozoa</taxon>
        <taxon>Arthropoda</taxon>
        <taxon>Crustacea</taxon>
        <taxon>Multicrustacea</taxon>
        <taxon>Malacostraca</taxon>
        <taxon>Eumalacostraca</taxon>
        <taxon>Eucarida</taxon>
        <taxon>Decapoda</taxon>
        <taxon>Pleocyemata</taxon>
        <taxon>Brachyura</taxon>
        <taxon>Eubrachyura</taxon>
        <taxon>Majoidea</taxon>
        <taxon>Majidae</taxon>
        <taxon>Chionoecetes</taxon>
    </lineage>
</organism>
<keyword evidence="3" id="KW-1185">Reference proteome</keyword>
<reference evidence="2" key="1">
    <citation type="submission" date="2020-07" db="EMBL/GenBank/DDBJ databases">
        <title>The High-quality genome of the commercially important snow crab, Chionoecetes opilio.</title>
        <authorList>
            <person name="Jeong J.-H."/>
            <person name="Ryu S."/>
        </authorList>
    </citation>
    <scope>NUCLEOTIDE SEQUENCE</scope>
    <source>
        <strain evidence="2">MADBK_172401_WGS</strain>
        <tissue evidence="2">Digestive gland</tissue>
    </source>
</reference>
<dbReference type="OrthoDB" id="8195018at2759"/>
<evidence type="ECO:0000313" key="2">
    <source>
        <dbReference type="EMBL" id="KAG0708493.1"/>
    </source>
</evidence>
<evidence type="ECO:0000313" key="3">
    <source>
        <dbReference type="Proteomes" id="UP000770661"/>
    </source>
</evidence>
<gene>
    <name evidence="2" type="ORF">GWK47_023988</name>
</gene>
<accession>A0A8J4XNU4</accession>
<proteinExistence type="predicted"/>
<dbReference type="Proteomes" id="UP000770661">
    <property type="component" value="Unassembled WGS sequence"/>
</dbReference>
<feature type="region of interest" description="Disordered" evidence="1">
    <location>
        <begin position="164"/>
        <end position="188"/>
    </location>
</feature>
<comment type="caution">
    <text evidence="2">The sequence shown here is derived from an EMBL/GenBank/DDBJ whole genome shotgun (WGS) entry which is preliminary data.</text>
</comment>
<dbReference type="AlphaFoldDB" id="A0A8J4XNU4"/>
<feature type="compositionally biased region" description="Polar residues" evidence="1">
    <location>
        <begin position="170"/>
        <end position="182"/>
    </location>
</feature>
<evidence type="ECO:0000256" key="1">
    <source>
        <dbReference type="SAM" id="MobiDB-lite"/>
    </source>
</evidence>